<reference evidence="1 2" key="1">
    <citation type="journal article" date="2025" name="Microbiol. Resour. Announc.">
        <title>Draft genome sequences for Neonectria magnoliae and Neonectria punicea, canker pathogens of Liriodendron tulipifera and Acer saccharum in West Virginia.</title>
        <authorList>
            <person name="Petronek H.M."/>
            <person name="Kasson M.T."/>
            <person name="Metheny A.M."/>
            <person name="Stauder C.M."/>
            <person name="Lovett B."/>
            <person name="Lynch S.C."/>
            <person name="Garnas J.R."/>
            <person name="Kasson L.R."/>
            <person name="Stajich J.E."/>
        </authorList>
    </citation>
    <scope>NUCLEOTIDE SEQUENCE [LARGE SCALE GENOMIC DNA]</scope>
    <source>
        <strain evidence="1 2">NRRL 64651</strain>
    </source>
</reference>
<keyword evidence="2" id="KW-1185">Reference proteome</keyword>
<proteinExistence type="predicted"/>
<organism evidence="1 2">
    <name type="scientific">Neonectria magnoliae</name>
    <dbReference type="NCBI Taxonomy" id="2732573"/>
    <lineage>
        <taxon>Eukaryota</taxon>
        <taxon>Fungi</taxon>
        <taxon>Dikarya</taxon>
        <taxon>Ascomycota</taxon>
        <taxon>Pezizomycotina</taxon>
        <taxon>Sordariomycetes</taxon>
        <taxon>Hypocreomycetidae</taxon>
        <taxon>Hypocreales</taxon>
        <taxon>Nectriaceae</taxon>
        <taxon>Neonectria</taxon>
    </lineage>
</organism>
<name>A0ABR1HM28_9HYPO</name>
<gene>
    <name evidence="1" type="ORF">QQZ08_009688</name>
</gene>
<sequence length="182" mass="20223">MPSLFAPDPPGIYEYTEIYTFNFADSSAPSSLSDETTETEQTGIVWWGLVHGAPQTAKLFIDWKTAEDREKHEVSPRSEDLRNAWKAVTSVPVHPAVYRLPHDDVARQAGLCSTSDTVSVLFTFKFNDPLGSSIDAEQWDASFAEFAEAVMKSPGGVVATKCSFRVGTKPLFVLRRFPLPEY</sequence>
<comment type="caution">
    <text evidence="1">The sequence shown here is derived from an EMBL/GenBank/DDBJ whole genome shotgun (WGS) entry which is preliminary data.</text>
</comment>
<accession>A0ABR1HM28</accession>
<evidence type="ECO:0000313" key="2">
    <source>
        <dbReference type="Proteomes" id="UP001498421"/>
    </source>
</evidence>
<dbReference type="EMBL" id="JAZAVK010000113">
    <property type="protein sequence ID" value="KAK7422039.1"/>
    <property type="molecule type" value="Genomic_DNA"/>
</dbReference>
<evidence type="ECO:0000313" key="1">
    <source>
        <dbReference type="EMBL" id="KAK7422039.1"/>
    </source>
</evidence>
<dbReference type="Proteomes" id="UP001498421">
    <property type="component" value="Unassembled WGS sequence"/>
</dbReference>
<protein>
    <submittedName>
        <fullName evidence="1">Uncharacterized protein</fullName>
    </submittedName>
</protein>